<sequence>MSDEDGGTTPAVQFTTLRQRRAEGAKELSRFRPPITPSNSLLLRSPPVIMITSHTGGCSSTKQLLSNGNGNSSSSASSTAGGSGTTRVNHPPQPFPAPLQRRRSSCSSSAGSPLGSAGFHPRYSAPRLSITSLGSVAKSFRNIAAFIVPEEEGKRERARDRLRRKVMLRGRRAVTETARRNSGRVFEFFPGLKRADMEPISKMRSAAAGPRPPPRSSTNQQKQQQLNSMPKNGAPTVRGRDSGSRSRSDASGQKLNGQSPRAPSVPVNRRYAHVKSKVGSMTDYSPPPSHVKIFHESVRVSAASKVGSLQNASHLPAKPRVEDKSDVPVPKSAKKIPSQKLEWKAQSKVGSLENAKHKAAGGNLKIFNEPVRVKSESKVGSLDNIGHVSGGGNIKISDYARSVSGSGGSRRDTADSGRSSSSADAGTPKPTTDIGLSPQRSPRPVEMVLTPKEVPSMSPTDDQRHSQRTNGTHIAEGERNGGGVTEEAEEEEEEPTPREQYNNASVAPLINLGN</sequence>
<reference evidence="2" key="1">
    <citation type="submission" date="2013-12" db="EMBL/GenBank/DDBJ databases">
        <authorList>
            <person name="Aslett M."/>
        </authorList>
    </citation>
    <scope>NUCLEOTIDE SEQUENCE [LARGE SCALE GENOMIC DNA]</scope>
    <source>
        <strain evidence="2">Lindley</strain>
    </source>
</reference>
<evidence type="ECO:0000313" key="2">
    <source>
        <dbReference type="Proteomes" id="UP000050741"/>
    </source>
</evidence>
<feature type="compositionally biased region" description="Low complexity" evidence="1">
    <location>
        <begin position="416"/>
        <end position="427"/>
    </location>
</feature>
<feature type="compositionally biased region" description="Polar residues" evidence="1">
    <location>
        <begin position="250"/>
        <end position="261"/>
    </location>
</feature>
<evidence type="ECO:0000313" key="3">
    <source>
        <dbReference type="WBParaSite" id="GPLIN_000010200"/>
    </source>
</evidence>
<feature type="region of interest" description="Disordered" evidence="1">
    <location>
        <begin position="60"/>
        <end position="123"/>
    </location>
</feature>
<reference evidence="2" key="2">
    <citation type="submission" date="2014-05" db="EMBL/GenBank/DDBJ databases">
        <title>The genome and life-stage specific transcriptomes of Globodera pallida elucidate key aspects of plant parasitism by a cyst nematode.</title>
        <authorList>
            <person name="Cotton J.A."/>
            <person name="Lilley C.J."/>
            <person name="Jones L.M."/>
            <person name="Kikuchi T."/>
            <person name="Reid A.J."/>
            <person name="Thorpe P."/>
            <person name="Tsai I.J."/>
            <person name="Beasley H."/>
            <person name="Blok V."/>
            <person name="Cock P.J.A."/>
            <person name="Van den Akker S.E."/>
            <person name="Holroyd N."/>
            <person name="Hunt M."/>
            <person name="Mantelin S."/>
            <person name="Naghra H."/>
            <person name="Pain A."/>
            <person name="Palomares-Rius J.E."/>
            <person name="Zarowiecki M."/>
            <person name="Berriman M."/>
            <person name="Jones J.T."/>
            <person name="Urwin P.E."/>
        </authorList>
    </citation>
    <scope>NUCLEOTIDE SEQUENCE [LARGE SCALE GENOMIC DNA]</scope>
    <source>
        <strain evidence="2">Lindley</strain>
    </source>
</reference>
<proteinExistence type="predicted"/>
<feature type="compositionally biased region" description="Low complexity" evidence="1">
    <location>
        <begin position="66"/>
        <end position="80"/>
    </location>
</feature>
<feature type="compositionally biased region" description="Basic and acidic residues" evidence="1">
    <location>
        <begin position="20"/>
        <end position="30"/>
    </location>
</feature>
<feature type="compositionally biased region" description="Basic and acidic residues" evidence="1">
    <location>
        <begin position="238"/>
        <end position="248"/>
    </location>
</feature>
<feature type="region of interest" description="Disordered" evidence="1">
    <location>
        <begin position="310"/>
        <end position="349"/>
    </location>
</feature>
<feature type="compositionally biased region" description="Low complexity" evidence="1">
    <location>
        <begin position="105"/>
        <end position="118"/>
    </location>
</feature>
<evidence type="ECO:0000256" key="1">
    <source>
        <dbReference type="SAM" id="MobiDB-lite"/>
    </source>
</evidence>
<reference evidence="3" key="3">
    <citation type="submission" date="2016-06" db="UniProtKB">
        <authorList>
            <consortium name="WormBaseParasite"/>
        </authorList>
    </citation>
    <scope>IDENTIFICATION</scope>
</reference>
<feature type="region of interest" description="Disordered" evidence="1">
    <location>
        <begin position="203"/>
        <end position="269"/>
    </location>
</feature>
<dbReference type="Proteomes" id="UP000050741">
    <property type="component" value="Unassembled WGS sequence"/>
</dbReference>
<dbReference type="AlphaFoldDB" id="A0A183BHM4"/>
<feature type="compositionally biased region" description="Polar residues" evidence="1">
    <location>
        <begin position="218"/>
        <end position="230"/>
    </location>
</feature>
<name>A0A183BHM4_GLOPA</name>
<accession>A0A183BHM4</accession>
<dbReference type="PROSITE" id="PS51491">
    <property type="entry name" value="TAU_MAP_2"/>
    <property type="match status" value="1"/>
</dbReference>
<feature type="region of interest" description="Disordered" evidence="1">
    <location>
        <begin position="1"/>
        <end position="45"/>
    </location>
</feature>
<keyword evidence="2" id="KW-1185">Reference proteome</keyword>
<dbReference type="Pfam" id="PF00418">
    <property type="entry name" value="Tubulin-binding"/>
    <property type="match status" value="2"/>
</dbReference>
<organism evidence="2 3">
    <name type="scientific">Globodera pallida</name>
    <name type="common">Potato cyst nematode worm</name>
    <name type="synonym">Heterodera pallida</name>
    <dbReference type="NCBI Taxonomy" id="36090"/>
    <lineage>
        <taxon>Eukaryota</taxon>
        <taxon>Metazoa</taxon>
        <taxon>Ecdysozoa</taxon>
        <taxon>Nematoda</taxon>
        <taxon>Chromadorea</taxon>
        <taxon>Rhabditida</taxon>
        <taxon>Tylenchina</taxon>
        <taxon>Tylenchomorpha</taxon>
        <taxon>Tylenchoidea</taxon>
        <taxon>Heteroderidae</taxon>
        <taxon>Heteroderinae</taxon>
        <taxon>Globodera</taxon>
    </lineage>
</organism>
<dbReference type="GO" id="GO:0015631">
    <property type="term" value="F:tubulin binding"/>
    <property type="evidence" value="ECO:0007669"/>
    <property type="project" value="InterPro"/>
</dbReference>
<dbReference type="InterPro" id="IPR001084">
    <property type="entry name" value="MAP_tubulin-bd_rpt"/>
</dbReference>
<feature type="region of interest" description="Disordered" evidence="1">
    <location>
        <begin position="375"/>
        <end position="514"/>
    </location>
</feature>
<dbReference type="WBParaSite" id="GPLIN_000010200">
    <property type="protein sequence ID" value="GPLIN_000010200"/>
    <property type="gene ID" value="GPLIN_000010200"/>
</dbReference>
<protein>
    <submittedName>
        <fullName evidence="3">Microtubule-associated protein</fullName>
    </submittedName>
</protein>